<evidence type="ECO:0000313" key="14">
    <source>
        <dbReference type="EMBL" id="PKL72465.1"/>
    </source>
</evidence>
<dbReference type="Gene3D" id="1.10.8.60">
    <property type="match status" value="1"/>
</dbReference>
<dbReference type="SMART" id="SM00760">
    <property type="entry name" value="Bac_DnaA_C"/>
    <property type="match status" value="1"/>
</dbReference>
<evidence type="ECO:0000313" key="15">
    <source>
        <dbReference type="Proteomes" id="UP000233414"/>
    </source>
</evidence>
<dbReference type="PANTHER" id="PTHR30050">
    <property type="entry name" value="CHROMOSOMAL REPLICATION INITIATOR PROTEIN DNAA"/>
    <property type="match status" value="1"/>
</dbReference>
<dbReference type="NCBIfam" id="TIGR00362">
    <property type="entry name" value="DnaA"/>
    <property type="match status" value="1"/>
</dbReference>
<dbReference type="Gene3D" id="3.40.50.300">
    <property type="entry name" value="P-loop containing nucleotide triphosphate hydrolases"/>
    <property type="match status" value="1"/>
</dbReference>
<dbReference type="GO" id="GO:0006275">
    <property type="term" value="P:regulation of DNA replication"/>
    <property type="evidence" value="ECO:0007669"/>
    <property type="project" value="UniProtKB-UniRule"/>
</dbReference>
<dbReference type="PANTHER" id="PTHR30050:SF2">
    <property type="entry name" value="CHROMOSOMAL REPLICATION INITIATOR PROTEIN DNAA"/>
    <property type="match status" value="1"/>
</dbReference>
<dbReference type="InterPro" id="IPR010921">
    <property type="entry name" value="Trp_repressor/repl_initiator"/>
</dbReference>
<evidence type="ECO:0000256" key="1">
    <source>
        <dbReference type="ARBA" id="ARBA00006583"/>
    </source>
</evidence>
<keyword evidence="3 8" id="KW-0235">DNA replication</keyword>
<dbReference type="HAMAP" id="MF_00377">
    <property type="entry name" value="DnaA_bact"/>
    <property type="match status" value="1"/>
</dbReference>
<dbReference type="GO" id="GO:0008289">
    <property type="term" value="F:lipid binding"/>
    <property type="evidence" value="ECO:0007669"/>
    <property type="project" value="UniProtKB-KW"/>
</dbReference>
<dbReference type="InterPro" id="IPR003593">
    <property type="entry name" value="AAA+_ATPase"/>
</dbReference>
<dbReference type="InterPro" id="IPR013159">
    <property type="entry name" value="DnaA_C"/>
</dbReference>
<feature type="region of interest" description="Domain I, interacts with DnaA modulators" evidence="8">
    <location>
        <begin position="1"/>
        <end position="92"/>
    </location>
</feature>
<evidence type="ECO:0000259" key="12">
    <source>
        <dbReference type="SMART" id="SM00382"/>
    </source>
</evidence>
<evidence type="ECO:0000256" key="2">
    <source>
        <dbReference type="ARBA" id="ARBA00022490"/>
    </source>
</evidence>
<dbReference type="SUPFAM" id="SSF52540">
    <property type="entry name" value="P-loop containing nucleoside triphosphate hydrolases"/>
    <property type="match status" value="1"/>
</dbReference>
<dbReference type="Gene3D" id="1.10.1750.10">
    <property type="match status" value="1"/>
</dbReference>
<dbReference type="Proteomes" id="UP000233414">
    <property type="component" value="Unassembled WGS sequence"/>
</dbReference>
<dbReference type="SMART" id="SM00382">
    <property type="entry name" value="AAA"/>
    <property type="match status" value="1"/>
</dbReference>
<feature type="binding site" evidence="8">
    <location>
        <position position="171"/>
    </location>
    <ligand>
        <name>ATP</name>
        <dbReference type="ChEBI" id="CHEBI:30616"/>
    </ligand>
</feature>
<feature type="region of interest" description="Domain III, AAA+ region" evidence="8">
    <location>
        <begin position="125"/>
        <end position="341"/>
    </location>
</feature>
<keyword evidence="7 8" id="KW-0238">DNA-binding</keyword>
<evidence type="ECO:0000256" key="9">
    <source>
        <dbReference type="NCBIfam" id="TIGR00362"/>
    </source>
</evidence>
<evidence type="ECO:0000256" key="8">
    <source>
        <dbReference type="HAMAP-Rule" id="MF_00377"/>
    </source>
</evidence>
<dbReference type="GO" id="GO:0006270">
    <property type="term" value="P:DNA replication initiation"/>
    <property type="evidence" value="ECO:0007669"/>
    <property type="project" value="UniProtKB-UniRule"/>
</dbReference>
<comment type="caution">
    <text evidence="14">The sequence shown here is derived from an EMBL/GenBank/DDBJ whole genome shotgun (WGS) entry which is preliminary data.</text>
</comment>
<protein>
    <recommendedName>
        <fullName evidence="8 9">Chromosomal replication initiator protein DnaA</fullName>
    </recommendedName>
</protein>
<evidence type="ECO:0000259" key="13">
    <source>
        <dbReference type="SMART" id="SM00760"/>
    </source>
</evidence>
<organism evidence="14 15">
    <name type="scientific">Candidatus Kuenenbacteria bacterium HGW-Kuenenbacteria-1</name>
    <dbReference type="NCBI Taxonomy" id="2013812"/>
    <lineage>
        <taxon>Bacteria</taxon>
        <taxon>Candidatus Kueneniibacteriota</taxon>
    </lineage>
</organism>
<evidence type="ECO:0000256" key="5">
    <source>
        <dbReference type="ARBA" id="ARBA00022840"/>
    </source>
</evidence>
<feature type="domain" description="AAA+ ATPase" evidence="12">
    <location>
        <begin position="158"/>
        <end position="290"/>
    </location>
</feature>
<dbReference type="Pfam" id="PF00308">
    <property type="entry name" value="Bac_DnaA"/>
    <property type="match status" value="1"/>
</dbReference>
<feature type="domain" description="Chromosomal replication initiator DnaA C-terminal" evidence="13">
    <location>
        <begin position="370"/>
        <end position="439"/>
    </location>
</feature>
<keyword evidence="4 8" id="KW-0547">Nucleotide-binding</keyword>
<feature type="region of interest" description="Domain IV, binds dsDNA" evidence="8">
    <location>
        <begin position="342"/>
        <end position="462"/>
    </location>
</feature>
<gene>
    <name evidence="8 14" type="primary">dnaA</name>
    <name evidence="14" type="ORF">CVV26_01400</name>
</gene>
<comment type="similarity">
    <text evidence="1 8 11">Belongs to the DnaA family.</text>
</comment>
<keyword evidence="5 8" id="KW-0067">ATP-binding</keyword>
<feature type="binding site" evidence="8">
    <location>
        <position position="169"/>
    </location>
    <ligand>
        <name>ATP</name>
        <dbReference type="ChEBI" id="CHEBI:30616"/>
    </ligand>
</feature>
<dbReference type="Gene3D" id="3.30.300.180">
    <property type="match status" value="1"/>
</dbReference>
<evidence type="ECO:0000256" key="6">
    <source>
        <dbReference type="ARBA" id="ARBA00023121"/>
    </source>
</evidence>
<comment type="function">
    <text evidence="8 10">Plays an essential role in the initiation and regulation of chromosomal replication. ATP-DnaA binds to the origin of replication (oriC) to initiate formation of the DNA replication initiation complex once per cell cycle. Binds the DnaA box (a 9 base pair repeat at the origin) and separates the double-stranded (ds)DNA. Forms a right-handed helical filament on oriC DNA; dsDNA binds to the exterior of the filament while single-stranded (ss)DNA is stabiized in the filament's interior. The ATP-DnaA-oriC complex binds and stabilizes one strand of the AT-rich DNA unwinding element (DUE), permitting loading of DNA polymerase. After initiation quickly degrades to an ADP-DnaA complex that is not apt for DNA replication. Binds acidic phospholipids.</text>
</comment>
<dbReference type="InterPro" id="IPR013317">
    <property type="entry name" value="DnaA_dom"/>
</dbReference>
<dbReference type="AlphaFoldDB" id="A0A2N1UNP1"/>
<dbReference type="CDD" id="cd06571">
    <property type="entry name" value="Bac_DnaA_C"/>
    <property type="match status" value="1"/>
</dbReference>
<feature type="binding site" evidence="8">
    <location>
        <position position="173"/>
    </location>
    <ligand>
        <name>ATP</name>
        <dbReference type="ChEBI" id="CHEBI:30616"/>
    </ligand>
</feature>
<dbReference type="FunFam" id="3.40.50.300:FF:000668">
    <property type="entry name" value="Chromosomal replication initiator protein DnaA"/>
    <property type="match status" value="1"/>
</dbReference>
<evidence type="ECO:0000256" key="7">
    <source>
        <dbReference type="ARBA" id="ARBA00023125"/>
    </source>
</evidence>
<dbReference type="PRINTS" id="PR00051">
    <property type="entry name" value="DNAA"/>
</dbReference>
<dbReference type="GO" id="GO:0005737">
    <property type="term" value="C:cytoplasm"/>
    <property type="evidence" value="ECO:0007669"/>
    <property type="project" value="UniProtKB-SubCell"/>
</dbReference>
<comment type="subcellular location">
    <subcellularLocation>
        <location evidence="8">Cytoplasm</location>
    </subcellularLocation>
</comment>
<proteinExistence type="inferred from homology"/>
<dbReference type="CDD" id="cd00009">
    <property type="entry name" value="AAA"/>
    <property type="match status" value="1"/>
</dbReference>
<reference evidence="14 15" key="1">
    <citation type="journal article" date="2017" name="ISME J.">
        <title>Potential for microbial H2 and metal transformations associated with novel bacteria and archaea in deep terrestrial subsurface sediments.</title>
        <authorList>
            <person name="Hernsdorf A.W."/>
            <person name="Amano Y."/>
            <person name="Miyakawa K."/>
            <person name="Ise K."/>
            <person name="Suzuki Y."/>
            <person name="Anantharaman K."/>
            <person name="Probst A."/>
            <person name="Burstein D."/>
            <person name="Thomas B.C."/>
            <person name="Banfield J.F."/>
        </authorList>
    </citation>
    <scope>NUCLEOTIDE SEQUENCE [LARGE SCALE GENOMIC DNA]</scope>
    <source>
        <strain evidence="14">HGW-Kuenenbacteria-1</strain>
    </source>
</reference>
<name>A0A2N1UNP1_9BACT</name>
<feature type="binding site" evidence="8">
    <location>
        <position position="172"/>
    </location>
    <ligand>
        <name>ATP</name>
        <dbReference type="ChEBI" id="CHEBI:30616"/>
    </ligand>
</feature>
<evidence type="ECO:0000256" key="11">
    <source>
        <dbReference type="RuleBase" id="RU004227"/>
    </source>
</evidence>
<dbReference type="GO" id="GO:0005524">
    <property type="term" value="F:ATP binding"/>
    <property type="evidence" value="ECO:0007669"/>
    <property type="project" value="UniProtKB-UniRule"/>
</dbReference>
<dbReference type="GO" id="GO:0003688">
    <property type="term" value="F:DNA replication origin binding"/>
    <property type="evidence" value="ECO:0007669"/>
    <property type="project" value="UniProtKB-UniRule"/>
</dbReference>
<dbReference type="InterPro" id="IPR038454">
    <property type="entry name" value="DnaA_N_sf"/>
</dbReference>
<dbReference type="InterPro" id="IPR024633">
    <property type="entry name" value="DnaA_N_dom"/>
</dbReference>
<dbReference type="InterPro" id="IPR001957">
    <property type="entry name" value="Chromosome_initiator_DnaA"/>
</dbReference>
<evidence type="ECO:0000256" key="3">
    <source>
        <dbReference type="ARBA" id="ARBA00022705"/>
    </source>
</evidence>
<dbReference type="Pfam" id="PF11638">
    <property type="entry name" value="DnaA_N"/>
    <property type="match status" value="1"/>
</dbReference>
<sequence length="462" mass="53439">MDKKQLWEAVLGELELIISKANFSTWFEDTFISSWQGDEVTIGTPNAFTLAWVERKYHKAIIQALENITDHKIRKIIYKVESIEKSKPQEDAFFQINEKMPTQTSVREDQEQKELKEQEIKKQFNLNSKYSFKNFVVGTGNELAVAAASSIVRQLGIKYNPLFIYGGVGLGKTHLMQAIGNEILLEYPEKKVLYVNSENFANDFIKSIKINRTEEFKKKYRDVDILLMDDIQFIANKERTQEEFFHTFNSLHGQNKQLVFTSDKPPKNIPALEERLISRFSMGMIADVSRPDLETRIAILQAKVKERQFNLDKEIIQYLATNIQTNIRELEGALNKIVAQYELDRQPVTLESTKNVLSTLSSRSSDKAVNSRELIKIVADFYNIKIESLTGSCRKKELVNPRQIAMYLLREELEMSFPAIGQEFGGRDHTTAMHACHKIKKVLENNNRVKQEIELLKQKLYL</sequence>
<comment type="caution">
    <text evidence="8">Lacks conserved residue(s) required for the propagation of feature annotation.</text>
</comment>
<dbReference type="GO" id="GO:0005886">
    <property type="term" value="C:plasma membrane"/>
    <property type="evidence" value="ECO:0007669"/>
    <property type="project" value="TreeGrafter"/>
</dbReference>
<dbReference type="SUPFAM" id="SSF48295">
    <property type="entry name" value="TrpR-like"/>
    <property type="match status" value="1"/>
</dbReference>
<keyword evidence="2 8" id="KW-0963">Cytoplasm</keyword>
<evidence type="ECO:0000256" key="10">
    <source>
        <dbReference type="RuleBase" id="RU000577"/>
    </source>
</evidence>
<keyword evidence="6 8" id="KW-0446">Lipid-binding</keyword>
<accession>A0A2N1UNP1</accession>
<evidence type="ECO:0000256" key="4">
    <source>
        <dbReference type="ARBA" id="ARBA00022741"/>
    </source>
</evidence>
<dbReference type="EMBL" id="PGYQ01000004">
    <property type="protein sequence ID" value="PKL72465.1"/>
    <property type="molecule type" value="Genomic_DNA"/>
</dbReference>
<comment type="subunit">
    <text evidence="8">Oligomerizes as a right-handed, spiral filament on DNA at oriC.</text>
</comment>
<dbReference type="Pfam" id="PF08299">
    <property type="entry name" value="Bac_DnaA_C"/>
    <property type="match status" value="1"/>
</dbReference>
<comment type="domain">
    <text evidence="8">Domain I is involved in oligomerization and binding regulators, domain II is flexibile and of varying length in different bacteria, domain III forms the AAA+ region, while domain IV binds dsDNA.</text>
</comment>
<dbReference type="InterPro" id="IPR027417">
    <property type="entry name" value="P-loop_NTPase"/>
</dbReference>
<dbReference type="InterPro" id="IPR020591">
    <property type="entry name" value="Chromosome_initiator_DnaA-like"/>
</dbReference>